<evidence type="ECO:0000256" key="1">
    <source>
        <dbReference type="SAM" id="SignalP"/>
    </source>
</evidence>
<feature type="signal peptide" evidence="1">
    <location>
        <begin position="1"/>
        <end position="17"/>
    </location>
</feature>
<dbReference type="AlphaFoldDB" id="A0A9D4H7T1"/>
<accession>A0A9D4H7T1</accession>
<keyword evidence="1" id="KW-0732">Signal</keyword>
<reference evidence="2" key="2">
    <citation type="submission" date="2020-11" db="EMBL/GenBank/DDBJ databases">
        <authorList>
            <person name="McCartney M.A."/>
            <person name="Auch B."/>
            <person name="Kono T."/>
            <person name="Mallez S."/>
            <person name="Becker A."/>
            <person name="Gohl D.M."/>
            <person name="Silverstein K.A.T."/>
            <person name="Koren S."/>
            <person name="Bechman K.B."/>
            <person name="Herman A."/>
            <person name="Abrahante J.E."/>
            <person name="Garbe J."/>
        </authorList>
    </citation>
    <scope>NUCLEOTIDE SEQUENCE</scope>
    <source>
        <strain evidence="2">Duluth1</strain>
        <tissue evidence="2">Whole animal</tissue>
    </source>
</reference>
<dbReference type="Proteomes" id="UP000828390">
    <property type="component" value="Unassembled WGS sequence"/>
</dbReference>
<dbReference type="EMBL" id="JAIWYP010000004">
    <property type="protein sequence ID" value="KAH3830153.1"/>
    <property type="molecule type" value="Genomic_DNA"/>
</dbReference>
<evidence type="ECO:0000313" key="2">
    <source>
        <dbReference type="EMBL" id="KAH3830153.1"/>
    </source>
</evidence>
<name>A0A9D4H7T1_DREPO</name>
<sequence length="62" mass="7147">MIIILIIVLTFSSYKFGKILKDEEKEKAKDDEKAKAIAAWKNKNEAAKKGEILREIQKLKVQ</sequence>
<organism evidence="2 3">
    <name type="scientific">Dreissena polymorpha</name>
    <name type="common">Zebra mussel</name>
    <name type="synonym">Mytilus polymorpha</name>
    <dbReference type="NCBI Taxonomy" id="45954"/>
    <lineage>
        <taxon>Eukaryota</taxon>
        <taxon>Metazoa</taxon>
        <taxon>Spiralia</taxon>
        <taxon>Lophotrochozoa</taxon>
        <taxon>Mollusca</taxon>
        <taxon>Bivalvia</taxon>
        <taxon>Autobranchia</taxon>
        <taxon>Heteroconchia</taxon>
        <taxon>Euheterodonta</taxon>
        <taxon>Imparidentia</taxon>
        <taxon>Neoheterodontei</taxon>
        <taxon>Myida</taxon>
        <taxon>Dreissenoidea</taxon>
        <taxon>Dreissenidae</taxon>
        <taxon>Dreissena</taxon>
    </lineage>
</organism>
<keyword evidence="3" id="KW-1185">Reference proteome</keyword>
<feature type="chain" id="PRO_5038395182" evidence="1">
    <location>
        <begin position="18"/>
        <end position="62"/>
    </location>
</feature>
<comment type="caution">
    <text evidence="2">The sequence shown here is derived from an EMBL/GenBank/DDBJ whole genome shotgun (WGS) entry which is preliminary data.</text>
</comment>
<protein>
    <submittedName>
        <fullName evidence="2">Uncharacterized protein</fullName>
    </submittedName>
</protein>
<gene>
    <name evidence="2" type="ORF">DPMN_103391</name>
</gene>
<reference evidence="2" key="1">
    <citation type="journal article" date="2019" name="bioRxiv">
        <title>The Genome of the Zebra Mussel, Dreissena polymorpha: A Resource for Invasive Species Research.</title>
        <authorList>
            <person name="McCartney M.A."/>
            <person name="Auch B."/>
            <person name="Kono T."/>
            <person name="Mallez S."/>
            <person name="Zhang Y."/>
            <person name="Obille A."/>
            <person name="Becker A."/>
            <person name="Abrahante J.E."/>
            <person name="Garbe J."/>
            <person name="Badalamenti J.P."/>
            <person name="Herman A."/>
            <person name="Mangelson H."/>
            <person name="Liachko I."/>
            <person name="Sullivan S."/>
            <person name="Sone E.D."/>
            <person name="Koren S."/>
            <person name="Silverstein K.A.T."/>
            <person name="Beckman K.B."/>
            <person name="Gohl D.M."/>
        </authorList>
    </citation>
    <scope>NUCLEOTIDE SEQUENCE</scope>
    <source>
        <strain evidence="2">Duluth1</strain>
        <tissue evidence="2">Whole animal</tissue>
    </source>
</reference>
<proteinExistence type="predicted"/>
<evidence type="ECO:0000313" key="3">
    <source>
        <dbReference type="Proteomes" id="UP000828390"/>
    </source>
</evidence>